<dbReference type="EMBL" id="CAJHNH020002901">
    <property type="protein sequence ID" value="CAG5128043.1"/>
    <property type="molecule type" value="Genomic_DNA"/>
</dbReference>
<evidence type="ECO:0000313" key="2">
    <source>
        <dbReference type="Proteomes" id="UP000678393"/>
    </source>
</evidence>
<sequence length="62" mass="7357">HELNKEREPQEERKFKVASWQTLRNTQGLSSEKCMESLMKMHRDLKAQVEQFRKQAGAKRIG</sequence>
<gene>
    <name evidence="1" type="ORF">CUNI_LOCUS13601</name>
</gene>
<proteinExistence type="predicted"/>
<comment type="caution">
    <text evidence="1">The sequence shown here is derived from an EMBL/GenBank/DDBJ whole genome shotgun (WGS) entry which is preliminary data.</text>
</comment>
<name>A0A8S3ZF05_9EUPU</name>
<organism evidence="1 2">
    <name type="scientific">Candidula unifasciata</name>
    <dbReference type="NCBI Taxonomy" id="100452"/>
    <lineage>
        <taxon>Eukaryota</taxon>
        <taxon>Metazoa</taxon>
        <taxon>Spiralia</taxon>
        <taxon>Lophotrochozoa</taxon>
        <taxon>Mollusca</taxon>
        <taxon>Gastropoda</taxon>
        <taxon>Heterobranchia</taxon>
        <taxon>Euthyneura</taxon>
        <taxon>Panpulmonata</taxon>
        <taxon>Eupulmonata</taxon>
        <taxon>Stylommatophora</taxon>
        <taxon>Helicina</taxon>
        <taxon>Helicoidea</taxon>
        <taxon>Geomitridae</taxon>
        <taxon>Candidula</taxon>
    </lineage>
</organism>
<accession>A0A8S3ZF05</accession>
<protein>
    <submittedName>
        <fullName evidence="1">Uncharacterized protein</fullName>
    </submittedName>
</protein>
<dbReference type="AlphaFoldDB" id="A0A8S3ZF05"/>
<dbReference type="Proteomes" id="UP000678393">
    <property type="component" value="Unassembled WGS sequence"/>
</dbReference>
<evidence type="ECO:0000313" key="1">
    <source>
        <dbReference type="EMBL" id="CAG5128043.1"/>
    </source>
</evidence>
<feature type="non-terminal residue" evidence="1">
    <location>
        <position position="1"/>
    </location>
</feature>
<reference evidence="1" key="1">
    <citation type="submission" date="2021-04" db="EMBL/GenBank/DDBJ databases">
        <authorList>
            <consortium name="Molecular Ecology Group"/>
        </authorList>
    </citation>
    <scope>NUCLEOTIDE SEQUENCE</scope>
</reference>
<keyword evidence="2" id="KW-1185">Reference proteome</keyword>